<keyword evidence="2" id="KW-1185">Reference proteome</keyword>
<gene>
    <name evidence="1" type="ORF">SAMN05444972_103251</name>
</gene>
<reference evidence="2" key="1">
    <citation type="submission" date="2016-10" db="EMBL/GenBank/DDBJ databases">
        <authorList>
            <person name="Varghese N."/>
            <person name="Submissions S."/>
        </authorList>
    </citation>
    <scope>NUCLEOTIDE SEQUENCE [LARGE SCALE GENOMIC DNA]</scope>
    <source>
        <strain evidence="2">DSM 45789</strain>
    </source>
</reference>
<evidence type="ECO:0000313" key="1">
    <source>
        <dbReference type="EMBL" id="SFS53680.1"/>
    </source>
</evidence>
<name>A0A1I6QMS1_9BACL</name>
<evidence type="ECO:0000313" key="2">
    <source>
        <dbReference type="Proteomes" id="UP000198660"/>
    </source>
</evidence>
<accession>A0A1I6QMS1</accession>
<dbReference type="EMBL" id="FPAA01000003">
    <property type="protein sequence ID" value="SFS53680.1"/>
    <property type="molecule type" value="Genomic_DNA"/>
</dbReference>
<protein>
    <submittedName>
        <fullName evidence="1">Uncharacterized protein</fullName>
    </submittedName>
</protein>
<sequence length="140" mass="14959">MLAVYDTGPIVNRDAGGRIGKRLFVRVENIGDEEPANVCIEVYQVTQPNAKGYAQQIIYAQNEVGLLAFGSSTTSDSGPVFELPVRLPLQVKVFGVRLTTSPDPGGGNNITATAFTVDPQGNVISFQRVLPGELNKVVPT</sequence>
<dbReference type="Proteomes" id="UP000198660">
    <property type="component" value="Unassembled WGS sequence"/>
</dbReference>
<proteinExistence type="predicted"/>
<dbReference type="AlphaFoldDB" id="A0A1I6QMS1"/>
<organism evidence="1 2">
    <name type="scientific">Marininema halotolerans</name>
    <dbReference type="NCBI Taxonomy" id="1155944"/>
    <lineage>
        <taxon>Bacteria</taxon>
        <taxon>Bacillati</taxon>
        <taxon>Bacillota</taxon>
        <taxon>Bacilli</taxon>
        <taxon>Bacillales</taxon>
        <taxon>Thermoactinomycetaceae</taxon>
        <taxon>Marininema</taxon>
    </lineage>
</organism>